<dbReference type="InterPro" id="IPR012337">
    <property type="entry name" value="RNaseH-like_sf"/>
</dbReference>
<dbReference type="InterPro" id="IPR036397">
    <property type="entry name" value="RNaseH_sf"/>
</dbReference>
<dbReference type="KEGG" id="asan:AWM72_01105"/>
<keyword evidence="5" id="KW-0547">Nucleotide-binding</keyword>
<dbReference type="GO" id="GO:0016818">
    <property type="term" value="F:hydrolase activity, acting on acid anhydrides, in phosphorus-containing anhydrides"/>
    <property type="evidence" value="ECO:0007669"/>
    <property type="project" value="InterPro"/>
</dbReference>
<accession>A0A0X8FA55</accession>
<evidence type="ECO:0000259" key="12">
    <source>
        <dbReference type="PROSITE" id="PS51193"/>
    </source>
</evidence>
<evidence type="ECO:0000256" key="5">
    <source>
        <dbReference type="ARBA" id="ARBA00022741"/>
    </source>
</evidence>
<feature type="domain" description="Helicase ATP-binding" evidence="12">
    <location>
        <begin position="240"/>
        <end position="509"/>
    </location>
</feature>
<dbReference type="Pfam" id="PF13307">
    <property type="entry name" value="Helicase_C_2"/>
    <property type="match status" value="1"/>
</dbReference>
<dbReference type="SMART" id="SM00479">
    <property type="entry name" value="EXOIII"/>
    <property type="match status" value="1"/>
</dbReference>
<dbReference type="PANTHER" id="PTHR30231">
    <property type="entry name" value="DNA POLYMERASE III SUBUNIT EPSILON"/>
    <property type="match status" value="1"/>
</dbReference>
<dbReference type="GO" id="GO:0003887">
    <property type="term" value="F:DNA-directed DNA polymerase activity"/>
    <property type="evidence" value="ECO:0007669"/>
    <property type="project" value="UniProtKB-KW"/>
</dbReference>
<evidence type="ECO:0000256" key="6">
    <source>
        <dbReference type="ARBA" id="ARBA00022801"/>
    </source>
</evidence>
<evidence type="ECO:0000256" key="7">
    <source>
        <dbReference type="ARBA" id="ARBA00022839"/>
    </source>
</evidence>
<evidence type="ECO:0000313" key="13">
    <source>
        <dbReference type="EMBL" id="AMB93439.1"/>
    </source>
</evidence>
<keyword evidence="8" id="KW-0067">ATP-binding</keyword>
<keyword evidence="4" id="KW-0540">Nuclease</keyword>
<dbReference type="GO" id="GO:0003677">
    <property type="term" value="F:DNA binding"/>
    <property type="evidence" value="ECO:0007669"/>
    <property type="project" value="InterPro"/>
</dbReference>
<dbReference type="GO" id="GO:0004386">
    <property type="term" value="F:helicase activity"/>
    <property type="evidence" value="ECO:0007669"/>
    <property type="project" value="InterPro"/>
</dbReference>
<evidence type="ECO:0000256" key="3">
    <source>
        <dbReference type="ARBA" id="ARBA00022705"/>
    </source>
</evidence>
<dbReference type="Gene3D" id="3.40.50.300">
    <property type="entry name" value="P-loop containing nucleotide triphosphate hydrolases"/>
    <property type="match status" value="2"/>
</dbReference>
<keyword evidence="3" id="KW-0235">DNA replication</keyword>
<evidence type="ECO:0000256" key="9">
    <source>
        <dbReference type="ARBA" id="ARBA00022932"/>
    </source>
</evidence>
<gene>
    <name evidence="13" type="ORF">AWM72_01105</name>
</gene>
<reference evidence="14" key="2">
    <citation type="submission" date="2016-01" db="EMBL/GenBank/DDBJ databases">
        <title>Six Aerococcus type strain genome sequencing and assembly using PacBio and Illumina Hiseq.</title>
        <authorList>
            <person name="Carkaci D."/>
            <person name="Dargis R."/>
            <person name="Nielsen X.C."/>
            <person name="Skovgaard O."/>
            <person name="Fuursted K."/>
            <person name="Christensen J.J."/>
        </authorList>
    </citation>
    <scope>NUCLEOTIDE SEQUENCE [LARGE SCALE GENOMIC DNA]</scope>
    <source>
        <strain evidence="14">CCUG43001</strain>
    </source>
</reference>
<evidence type="ECO:0000313" key="14">
    <source>
        <dbReference type="Proteomes" id="UP000069912"/>
    </source>
</evidence>
<dbReference type="InterPro" id="IPR006054">
    <property type="entry name" value="DnaQ"/>
</dbReference>
<dbReference type="InterPro" id="IPR014013">
    <property type="entry name" value="Helic_SF1/SF2_ATP-bd_DinG/Rad3"/>
</dbReference>
<dbReference type="PROSITE" id="PS51193">
    <property type="entry name" value="HELICASE_ATP_BIND_2"/>
    <property type="match status" value="1"/>
</dbReference>
<dbReference type="GO" id="GO:0005524">
    <property type="term" value="F:ATP binding"/>
    <property type="evidence" value="ECO:0007669"/>
    <property type="project" value="UniProtKB-KW"/>
</dbReference>
<dbReference type="SUPFAM" id="SSF53098">
    <property type="entry name" value="Ribonuclease H-like"/>
    <property type="match status" value="1"/>
</dbReference>
<dbReference type="Proteomes" id="UP000069912">
    <property type="component" value="Chromosome"/>
</dbReference>
<dbReference type="EMBL" id="CP014160">
    <property type="protein sequence ID" value="AMB93439.1"/>
    <property type="molecule type" value="Genomic_DNA"/>
</dbReference>
<dbReference type="InterPro" id="IPR013520">
    <property type="entry name" value="Ribonucl_H"/>
</dbReference>
<dbReference type="InterPro" id="IPR006555">
    <property type="entry name" value="ATP-dep_Helicase_C"/>
</dbReference>
<dbReference type="AlphaFoldDB" id="A0A0X8FA55"/>
<dbReference type="PANTHER" id="PTHR30231:SF41">
    <property type="entry name" value="DNA POLYMERASE III SUBUNIT EPSILON"/>
    <property type="match status" value="1"/>
</dbReference>
<evidence type="ECO:0000256" key="1">
    <source>
        <dbReference type="ARBA" id="ARBA00022679"/>
    </source>
</evidence>
<keyword evidence="6" id="KW-0378">Hydrolase</keyword>
<keyword evidence="1" id="KW-0808">Transferase</keyword>
<reference evidence="13 14" key="1">
    <citation type="journal article" date="2016" name="Genome Announc.">
        <title>Complete Genome Sequences of Aerococcus christensenii CCUG 28831T, Aerococcus sanguinicola CCUG 43001T, Aerococcus urinae CCUG 36881T, Aerococcus urinaeequi CCUG 28094T, Aerococcus urinaehominis CCUG 42038 BT, and Aerococcus viridans CCUG 4311T.</title>
        <authorList>
            <person name="Carkaci D."/>
            <person name="Dargis R."/>
            <person name="Nielsen X.C."/>
            <person name="Skovgaard O."/>
            <person name="Fuursted K."/>
            <person name="Christensen J.J."/>
        </authorList>
    </citation>
    <scope>NUCLEOTIDE SEQUENCE [LARGE SCALE GENOMIC DNA]</scope>
    <source>
        <strain evidence="13 14">CCUG43001</strain>
    </source>
</reference>
<dbReference type="CDD" id="cd06127">
    <property type="entry name" value="DEDDh"/>
    <property type="match status" value="1"/>
</dbReference>
<proteinExistence type="predicted"/>
<dbReference type="GO" id="GO:0045004">
    <property type="term" value="P:DNA replication proofreading"/>
    <property type="evidence" value="ECO:0007669"/>
    <property type="project" value="TreeGrafter"/>
</dbReference>
<keyword evidence="9" id="KW-0239">DNA-directed DNA polymerase</keyword>
<dbReference type="InterPro" id="IPR027417">
    <property type="entry name" value="P-loop_NTPase"/>
</dbReference>
<feature type="coiled-coil region" evidence="11">
    <location>
        <begin position="569"/>
        <end position="621"/>
    </location>
</feature>
<dbReference type="GO" id="GO:0005829">
    <property type="term" value="C:cytosol"/>
    <property type="evidence" value="ECO:0007669"/>
    <property type="project" value="TreeGrafter"/>
</dbReference>
<evidence type="ECO:0000256" key="4">
    <source>
        <dbReference type="ARBA" id="ARBA00022722"/>
    </source>
</evidence>
<evidence type="ECO:0000256" key="8">
    <source>
        <dbReference type="ARBA" id="ARBA00022840"/>
    </source>
</evidence>
<evidence type="ECO:0000256" key="11">
    <source>
        <dbReference type="SAM" id="Coils"/>
    </source>
</evidence>
<dbReference type="GO" id="GO:0008408">
    <property type="term" value="F:3'-5' exonuclease activity"/>
    <property type="evidence" value="ECO:0007669"/>
    <property type="project" value="TreeGrafter"/>
</dbReference>
<protein>
    <recommendedName>
        <fullName evidence="10">DNA polymerase III polC-type</fullName>
    </recommendedName>
</protein>
<dbReference type="SUPFAM" id="SSF52540">
    <property type="entry name" value="P-loop containing nucleoside triphosphate hydrolases"/>
    <property type="match status" value="1"/>
</dbReference>
<name>A0A0X8FA55_9LACT</name>
<sequence>MVDIETTGPSFKEGDKIIQIGLVQLSDQGIEAEYSWDVQPGQKIPPRIVDLTGITDRQLAQAPTLREIADDFLDKLGDRILVAHNINFDYKFLSRSLEKLGYPPLSNEGIDTVELIRLLYPCDQSYKLGDFAEKHGINLVHAHTALDDARATAQLLLLIQERIKSLPYDLLQTIQPLTTTMIRQTGLYFNAWVEDWAPRTREGLVKKGPFYLAEQKGQGLVFPKQFGQDQADFVDLGGRPLCIGQGDCQLSPLQLAMCRDLSQFFDQDKSGLACLDAPAGSGKSLAYLLAALQAPAGQSNLVLATSTRLLQDRLAQESLQQAADILGRPLRYVQLKSSRHYIDLSALAAFHEEVLASKQVKKRDALLLAALMIWLAQSQTGLLVELNPGLLTKDFSCKQPTKAACDQALSKWSDHAYYAREWEAIPEADLVLTNQAFLCQHQKDLEDWGLLSSSGLLLVDESHQLLDTLQAQATASWSTQAFENQHKRLQKLLANLIHFPEAYQFSGQSFDDLYQSSQLIQDVWQTFDQVMAYLEEHYRKLVYYKQQSDHKDSFMLKAAFQAADLYSQLKAVQAQVNDLSKSLQQLCRAVQVKSGFSSQRLDQLQATVRSQQAMNDQLTQLVQGKDLDYYVLDLLEAGEDLHCQLQGKPFEDQRLLEGFLDTLACQTVFISASPLADQRFDSQAIHYSYASTKGIQEVKVLMDGLSIDKMIAKAAAAWTADCLLELWPKHYQRVLVLVNAKKQARLLEAALKDRLDYQAYQKLYCQLNFKHSHKLFQLFDQEDQGLLIGLQNFSEGVHFKQALDLVVQPRLPFAAPEAADELAKQALAREEGRDYFENVALPDMLVRLKQAIGRAANGQGDRADFLSLDQRILKSAYADHLHASLASSADFRPVRLQDLENISSNFSQNKG</sequence>
<keyword evidence="14" id="KW-1185">Reference proteome</keyword>
<dbReference type="Gene3D" id="3.30.420.10">
    <property type="entry name" value="Ribonuclease H-like superfamily/Ribonuclease H"/>
    <property type="match status" value="1"/>
</dbReference>
<organism evidence="13 14">
    <name type="scientific">Aerococcus sanguinicola</name>
    <dbReference type="NCBI Taxonomy" id="119206"/>
    <lineage>
        <taxon>Bacteria</taxon>
        <taxon>Bacillati</taxon>
        <taxon>Bacillota</taxon>
        <taxon>Bacilli</taxon>
        <taxon>Lactobacillales</taxon>
        <taxon>Aerococcaceae</taxon>
        <taxon>Aerococcus</taxon>
    </lineage>
</organism>
<dbReference type="Pfam" id="PF00929">
    <property type="entry name" value="RNase_T"/>
    <property type="match status" value="1"/>
</dbReference>
<evidence type="ECO:0000256" key="10">
    <source>
        <dbReference type="ARBA" id="ARBA00070925"/>
    </source>
</evidence>
<evidence type="ECO:0000256" key="2">
    <source>
        <dbReference type="ARBA" id="ARBA00022695"/>
    </source>
</evidence>
<keyword evidence="7" id="KW-0269">Exonuclease</keyword>
<dbReference type="NCBIfam" id="TIGR00573">
    <property type="entry name" value="dnaq"/>
    <property type="match status" value="1"/>
</dbReference>
<keyword evidence="11" id="KW-0175">Coiled coil</keyword>
<dbReference type="FunFam" id="3.30.420.10:FF:000045">
    <property type="entry name" value="3'-5' exonuclease DinG"/>
    <property type="match status" value="1"/>
</dbReference>
<keyword evidence="2" id="KW-0548">Nucleotidyltransferase</keyword>
<dbReference type="SMART" id="SM00491">
    <property type="entry name" value="HELICc2"/>
    <property type="match status" value="1"/>
</dbReference>